<dbReference type="EMBL" id="JBBNAE010000005">
    <property type="protein sequence ID" value="KAK9122996.1"/>
    <property type="molecule type" value="Genomic_DNA"/>
</dbReference>
<dbReference type="PIRSF" id="PIRSF025023">
    <property type="entry name" value="Spt4"/>
    <property type="match status" value="1"/>
</dbReference>
<dbReference type="PANTHER" id="PTHR12882">
    <property type="entry name" value="SUPPRESSOR OF TY 4"/>
    <property type="match status" value="1"/>
</dbReference>
<dbReference type="InterPro" id="IPR009287">
    <property type="entry name" value="Spt4"/>
</dbReference>
<proteinExistence type="inferred from homology"/>
<gene>
    <name evidence="6" type="ORF">Sjap_012598</name>
</gene>
<dbReference type="Proteomes" id="UP001417504">
    <property type="component" value="Unassembled WGS sequence"/>
</dbReference>
<protein>
    <recommendedName>
        <fullName evidence="5">Spt4/RpoE2 zinc finger domain-containing protein</fullName>
    </recommendedName>
</protein>
<reference evidence="6 7" key="1">
    <citation type="submission" date="2024-01" db="EMBL/GenBank/DDBJ databases">
        <title>Genome assemblies of Stephania.</title>
        <authorList>
            <person name="Yang L."/>
        </authorList>
    </citation>
    <scope>NUCLEOTIDE SEQUENCE [LARGE SCALE GENOMIC DNA]</scope>
    <source>
        <strain evidence="6">QJT</strain>
        <tissue evidence="6">Leaf</tissue>
    </source>
</reference>
<dbReference type="SUPFAM" id="SSF63393">
    <property type="entry name" value="RNA polymerase subunits"/>
    <property type="match status" value="1"/>
</dbReference>
<feature type="domain" description="Spt4/RpoE2 zinc finger" evidence="5">
    <location>
        <begin position="7"/>
        <end position="77"/>
    </location>
</feature>
<evidence type="ECO:0000313" key="6">
    <source>
        <dbReference type="EMBL" id="KAK9122996.1"/>
    </source>
</evidence>
<evidence type="ECO:0000313" key="7">
    <source>
        <dbReference type="Proteomes" id="UP001417504"/>
    </source>
</evidence>
<dbReference type="SMART" id="SM01389">
    <property type="entry name" value="Spt4"/>
    <property type="match status" value="1"/>
</dbReference>
<dbReference type="Pfam" id="PF06093">
    <property type="entry name" value="Spt4"/>
    <property type="match status" value="1"/>
</dbReference>
<dbReference type="AlphaFoldDB" id="A0AAP0P0I4"/>
<comment type="caution">
    <text evidence="6">The sequence shown here is derived from an EMBL/GenBank/DDBJ whole genome shotgun (WGS) entry which is preliminary data.</text>
</comment>
<dbReference type="InterPro" id="IPR038510">
    <property type="entry name" value="Spt4_sf"/>
</dbReference>
<evidence type="ECO:0000256" key="1">
    <source>
        <dbReference type="ARBA" id="ARBA00004123"/>
    </source>
</evidence>
<dbReference type="GO" id="GO:0006355">
    <property type="term" value="P:regulation of DNA-templated transcription"/>
    <property type="evidence" value="ECO:0007669"/>
    <property type="project" value="InterPro"/>
</dbReference>
<dbReference type="PANTHER" id="PTHR12882:SF1">
    <property type="entry name" value="TRANSCRIPTION ELONGATION FACTOR SPT4"/>
    <property type="match status" value="1"/>
</dbReference>
<name>A0AAP0P0I4_9MAGN</name>
<dbReference type="InterPro" id="IPR022800">
    <property type="entry name" value="Spt4/RpoE2_Znf"/>
</dbReference>
<evidence type="ECO:0000256" key="2">
    <source>
        <dbReference type="ARBA" id="ARBA00010464"/>
    </source>
</evidence>
<organism evidence="6 7">
    <name type="scientific">Stephania japonica</name>
    <dbReference type="NCBI Taxonomy" id="461633"/>
    <lineage>
        <taxon>Eukaryota</taxon>
        <taxon>Viridiplantae</taxon>
        <taxon>Streptophyta</taxon>
        <taxon>Embryophyta</taxon>
        <taxon>Tracheophyta</taxon>
        <taxon>Spermatophyta</taxon>
        <taxon>Magnoliopsida</taxon>
        <taxon>Ranunculales</taxon>
        <taxon>Menispermaceae</taxon>
        <taxon>Menispermoideae</taxon>
        <taxon>Cissampelideae</taxon>
        <taxon>Stephania</taxon>
    </lineage>
</organism>
<keyword evidence="4" id="KW-0539">Nucleus</keyword>
<keyword evidence="3" id="KW-0804">Transcription</keyword>
<dbReference type="CDD" id="cd07973">
    <property type="entry name" value="Spt4"/>
    <property type="match status" value="1"/>
</dbReference>
<evidence type="ECO:0000256" key="3">
    <source>
        <dbReference type="ARBA" id="ARBA00023163"/>
    </source>
</evidence>
<dbReference type="InterPro" id="IPR029040">
    <property type="entry name" value="RPABC4/Spt4"/>
</dbReference>
<dbReference type="GO" id="GO:0140673">
    <property type="term" value="P:transcription elongation-coupled chromatin remodeling"/>
    <property type="evidence" value="ECO:0007669"/>
    <property type="project" value="InterPro"/>
</dbReference>
<dbReference type="Gene3D" id="3.30.40.210">
    <property type="match status" value="1"/>
</dbReference>
<dbReference type="GO" id="GO:0000993">
    <property type="term" value="F:RNA polymerase II complex binding"/>
    <property type="evidence" value="ECO:0007669"/>
    <property type="project" value="TreeGrafter"/>
</dbReference>
<comment type="subcellular location">
    <subcellularLocation>
        <location evidence="1">Nucleus</location>
    </subcellularLocation>
</comment>
<dbReference type="GO" id="GO:0032044">
    <property type="term" value="C:DSIF complex"/>
    <property type="evidence" value="ECO:0007669"/>
    <property type="project" value="TreeGrafter"/>
</dbReference>
<comment type="similarity">
    <text evidence="2">Belongs to the SPT4 family.</text>
</comment>
<evidence type="ECO:0000259" key="5">
    <source>
        <dbReference type="SMART" id="SM01389"/>
    </source>
</evidence>
<evidence type="ECO:0000256" key="4">
    <source>
        <dbReference type="ARBA" id="ARBA00023242"/>
    </source>
</evidence>
<accession>A0AAP0P0I4</accession>
<sequence length="101" mass="11461">MSLGLAFVAGLSKPMIRESGWENCPFFKMEDDHELVGDCTTSNFTGIISVMDPTRSWAARWLRIGRFVPGCYTLAVSEMLSEELRATCEEIRVQYIPPKRI</sequence>
<keyword evidence="7" id="KW-1185">Reference proteome</keyword>
<dbReference type="GO" id="GO:0008270">
    <property type="term" value="F:zinc ion binding"/>
    <property type="evidence" value="ECO:0007669"/>
    <property type="project" value="InterPro"/>
</dbReference>